<dbReference type="EMBL" id="PHQP01000051">
    <property type="protein sequence ID" value="RAV33714.1"/>
    <property type="molecule type" value="Genomic_DNA"/>
</dbReference>
<dbReference type="Proteomes" id="UP000251047">
    <property type="component" value="Unassembled WGS sequence"/>
</dbReference>
<gene>
    <name evidence="2" type="ORF">CWC39_07085</name>
</gene>
<organism evidence="2 3">
    <name type="scientific">Corynebacterium heidelbergense</name>
    <dbReference type="NCBI Taxonomy" id="2055947"/>
    <lineage>
        <taxon>Bacteria</taxon>
        <taxon>Bacillati</taxon>
        <taxon>Actinomycetota</taxon>
        <taxon>Actinomycetes</taxon>
        <taxon>Mycobacteriales</taxon>
        <taxon>Corynebacteriaceae</taxon>
        <taxon>Corynebacterium</taxon>
    </lineage>
</organism>
<accession>A0A364VAS1</accession>
<evidence type="ECO:0000313" key="3">
    <source>
        <dbReference type="Proteomes" id="UP000251047"/>
    </source>
</evidence>
<proteinExistence type="predicted"/>
<dbReference type="RefSeq" id="WP_112769798.1">
    <property type="nucleotide sequence ID" value="NZ_CP063191.1"/>
</dbReference>
<reference evidence="2 3" key="1">
    <citation type="journal article" date="2018" name="Syst. Appl. Microbiol.">
        <title>Corynebacterium heidelbergense sp. nov., isolated from the preen glands of Egyptian geese (Alopochen aegyptiacus).</title>
        <authorList>
            <person name="Braun M.S."/>
            <person name="Wang E."/>
            <person name="Zimmermann S."/>
            <person name="Wink M."/>
        </authorList>
    </citation>
    <scope>NUCLEOTIDE SEQUENCE [LARGE SCALE GENOMIC DNA]</scope>
    <source>
        <strain evidence="2 3">DSM 104638</strain>
    </source>
</reference>
<evidence type="ECO:0000256" key="1">
    <source>
        <dbReference type="SAM" id="MobiDB-lite"/>
    </source>
</evidence>
<evidence type="ECO:0000313" key="2">
    <source>
        <dbReference type="EMBL" id="RAV33714.1"/>
    </source>
</evidence>
<comment type="caution">
    <text evidence="2">The sequence shown here is derived from an EMBL/GenBank/DDBJ whole genome shotgun (WGS) entry which is preliminary data.</text>
</comment>
<name>A0A364VAS1_9CORY</name>
<sequence>MPSLNNHGLLEEVKPLASPDELPKEEDFAGESTIAPGRFYLLKGSLVFVAEVHDPEPDAPLDTTGKPKPRLRVIFENGTESSMFVKSLAIRLYEENGKVLARAGQIDASEIGHADTLAGRLYVLSNLSEDPDITSITDLHKIGFATGSVEKRIQDAEHSPTYLTTLRYASKQSTTCTTCAHPLWRTSPIRSSPPTG</sequence>
<feature type="region of interest" description="Disordered" evidence="1">
    <location>
        <begin position="1"/>
        <end position="27"/>
    </location>
</feature>
<dbReference type="AlphaFoldDB" id="A0A364VAS1"/>
<protein>
    <submittedName>
        <fullName evidence="2">Uncharacterized protein</fullName>
    </submittedName>
</protein>